<sequence length="280" mass="31059">MSLIRRDVAVMSEVQLQKLGRMHGPECTPARMDDEERWNEMETEAARMVVDRLRADCGRTGEDGMWNVAEARQAVSDEGKEPWSGSDVSQLGISDMSVLPSSESSTHTQEQPDSVASVAPTDESSSLLEDEARVEGTARLEEETCAADLVLLTVVAVLAVFLASSLQEAEASQSPGLPSAERSATMSAWFQRQAHATHRRLRRKILSLHNGLTERMIARRYWALSSPLPWICAACMCAIVVYFIYRPLWRPPAAEAPTPILGLHPLWEMALLALENQERC</sequence>
<keyword evidence="2" id="KW-1185">Reference proteome</keyword>
<comment type="caution">
    <text evidence="1">The sequence shown here is derived from an EMBL/GenBank/DDBJ whole genome shotgun (WGS) entry which is preliminary data.</text>
</comment>
<proteinExistence type="predicted"/>
<evidence type="ECO:0000313" key="1">
    <source>
        <dbReference type="EMBL" id="KAJ3007904.1"/>
    </source>
</evidence>
<name>A0ACC1Q2M5_9APHY</name>
<reference evidence="1" key="1">
    <citation type="submission" date="2022-08" db="EMBL/GenBank/DDBJ databases">
        <title>Genome Sequence of Pycnoporus sanguineus.</title>
        <authorList>
            <person name="Buettner E."/>
        </authorList>
    </citation>
    <scope>NUCLEOTIDE SEQUENCE</scope>
    <source>
        <strain evidence="1">CG-C14</strain>
    </source>
</reference>
<evidence type="ECO:0000313" key="2">
    <source>
        <dbReference type="Proteomes" id="UP001144978"/>
    </source>
</evidence>
<dbReference type="Proteomes" id="UP001144978">
    <property type="component" value="Unassembled WGS sequence"/>
</dbReference>
<protein>
    <submittedName>
        <fullName evidence="1">Uncharacterized protein</fullName>
    </submittedName>
</protein>
<dbReference type="EMBL" id="JANSHE010000700">
    <property type="protein sequence ID" value="KAJ3007904.1"/>
    <property type="molecule type" value="Genomic_DNA"/>
</dbReference>
<organism evidence="1 2">
    <name type="scientific">Trametes sanguinea</name>
    <dbReference type="NCBI Taxonomy" id="158606"/>
    <lineage>
        <taxon>Eukaryota</taxon>
        <taxon>Fungi</taxon>
        <taxon>Dikarya</taxon>
        <taxon>Basidiomycota</taxon>
        <taxon>Agaricomycotina</taxon>
        <taxon>Agaricomycetes</taxon>
        <taxon>Polyporales</taxon>
        <taxon>Polyporaceae</taxon>
        <taxon>Trametes</taxon>
    </lineage>
</organism>
<gene>
    <name evidence="1" type="ORF">NUW54_g3365</name>
</gene>
<accession>A0ACC1Q2M5</accession>